<dbReference type="InterPro" id="IPR050832">
    <property type="entry name" value="Bact_Acetyltransf"/>
</dbReference>
<evidence type="ECO:0000313" key="4">
    <source>
        <dbReference type="EMBL" id="SIS04316.1"/>
    </source>
</evidence>
<name>A0A1N7FVN6_9NOCA</name>
<dbReference type="InterPro" id="IPR000182">
    <property type="entry name" value="GNAT_dom"/>
</dbReference>
<dbReference type="EMBL" id="FTNT01000006">
    <property type="protein sequence ID" value="SIS04316.1"/>
    <property type="molecule type" value="Genomic_DNA"/>
</dbReference>
<dbReference type="CDD" id="cd04301">
    <property type="entry name" value="NAT_SF"/>
    <property type="match status" value="1"/>
</dbReference>
<keyword evidence="4" id="KW-0689">Ribosomal protein</keyword>
<accession>A0A1N7FVN6</accession>
<dbReference type="AlphaFoldDB" id="A0A1N7FVN6"/>
<sequence>MPAPRVASPADADGIVALRDDSARWMLSRGNTGQWQPGEITAADIADQAARGEWHVGEVDGEIVTAVRLIDTDPDFWGVDDRAGYVHGLMVDRRFAGHGWGEQLLAWCAPQARARGHDRLRLDCVAGNRRLREFYALQGFREVGESVLPAQFRHREVVAITLLELLLI</sequence>
<protein>
    <submittedName>
        <fullName evidence="4">Ribosomal protein S18 acetylase RimI</fullName>
    </submittedName>
</protein>
<evidence type="ECO:0000256" key="1">
    <source>
        <dbReference type="ARBA" id="ARBA00022679"/>
    </source>
</evidence>
<dbReference type="PANTHER" id="PTHR43877:SF2">
    <property type="entry name" value="AMINOALKYLPHOSPHONATE N-ACETYLTRANSFERASE-RELATED"/>
    <property type="match status" value="1"/>
</dbReference>
<dbReference type="STRING" id="1344003.SAMN05445060_2323"/>
<organism evidence="4 5">
    <name type="scientific">Williamsia sterculiae</name>
    <dbReference type="NCBI Taxonomy" id="1344003"/>
    <lineage>
        <taxon>Bacteria</taxon>
        <taxon>Bacillati</taxon>
        <taxon>Actinomycetota</taxon>
        <taxon>Actinomycetes</taxon>
        <taxon>Mycobacteriales</taxon>
        <taxon>Nocardiaceae</taxon>
        <taxon>Williamsia</taxon>
    </lineage>
</organism>
<dbReference type="Gene3D" id="3.40.630.30">
    <property type="match status" value="1"/>
</dbReference>
<dbReference type="SUPFAM" id="SSF55729">
    <property type="entry name" value="Acyl-CoA N-acyltransferases (Nat)"/>
    <property type="match status" value="1"/>
</dbReference>
<proteinExistence type="predicted"/>
<dbReference type="PROSITE" id="PS51186">
    <property type="entry name" value="GNAT"/>
    <property type="match status" value="1"/>
</dbReference>
<evidence type="ECO:0000313" key="5">
    <source>
        <dbReference type="Proteomes" id="UP000186218"/>
    </source>
</evidence>
<dbReference type="Proteomes" id="UP000186218">
    <property type="component" value="Unassembled WGS sequence"/>
</dbReference>
<keyword evidence="4" id="KW-0687">Ribonucleoprotein</keyword>
<feature type="domain" description="N-acetyltransferase" evidence="3">
    <location>
        <begin position="2"/>
        <end position="164"/>
    </location>
</feature>
<keyword evidence="5" id="KW-1185">Reference proteome</keyword>
<keyword evidence="2" id="KW-0012">Acyltransferase</keyword>
<keyword evidence="1" id="KW-0808">Transferase</keyword>
<gene>
    <name evidence="4" type="ORF">SAMN05445060_2323</name>
</gene>
<reference evidence="4 5" key="1">
    <citation type="submission" date="2017-01" db="EMBL/GenBank/DDBJ databases">
        <authorList>
            <person name="Mah S.A."/>
            <person name="Swanson W.J."/>
            <person name="Moy G.W."/>
            <person name="Vacquier V.D."/>
        </authorList>
    </citation>
    <scope>NUCLEOTIDE SEQUENCE [LARGE SCALE GENOMIC DNA]</scope>
    <source>
        <strain evidence="4 5">CPCC 203464</strain>
    </source>
</reference>
<dbReference type="GO" id="GO:0005840">
    <property type="term" value="C:ribosome"/>
    <property type="evidence" value="ECO:0007669"/>
    <property type="project" value="UniProtKB-KW"/>
</dbReference>
<dbReference type="PANTHER" id="PTHR43877">
    <property type="entry name" value="AMINOALKYLPHOSPHONATE N-ACETYLTRANSFERASE-RELATED-RELATED"/>
    <property type="match status" value="1"/>
</dbReference>
<dbReference type="InterPro" id="IPR016181">
    <property type="entry name" value="Acyl_CoA_acyltransferase"/>
</dbReference>
<dbReference type="Pfam" id="PF00583">
    <property type="entry name" value="Acetyltransf_1"/>
    <property type="match status" value="1"/>
</dbReference>
<evidence type="ECO:0000256" key="2">
    <source>
        <dbReference type="ARBA" id="ARBA00023315"/>
    </source>
</evidence>
<evidence type="ECO:0000259" key="3">
    <source>
        <dbReference type="PROSITE" id="PS51186"/>
    </source>
</evidence>
<dbReference type="GO" id="GO:0016747">
    <property type="term" value="F:acyltransferase activity, transferring groups other than amino-acyl groups"/>
    <property type="evidence" value="ECO:0007669"/>
    <property type="project" value="InterPro"/>
</dbReference>